<accession>A0A1H8HID0</accession>
<sequence>MLRRSLSVLLPMVTVLALQAAGSAPASAAAYGCTGSLVRSWPLPLKDEITKKTYYVSDIKLFYDARSGWNCAVLAKRPGDPRYGERTPMSIRMWNDTWPSEVVKNNIDADDGHFKYHAGPVKVYGRKHCVSILARHGDYPGPDGPGGPKYNGRRLVEDVACR</sequence>
<reference evidence="2 3" key="1">
    <citation type="submission" date="2016-10" db="EMBL/GenBank/DDBJ databases">
        <authorList>
            <person name="de Groot N.N."/>
        </authorList>
    </citation>
    <scope>NUCLEOTIDE SEQUENCE [LARGE SCALE GENOMIC DNA]</scope>
    <source>
        <strain evidence="2 3">DSM 43357</strain>
    </source>
</reference>
<keyword evidence="3" id="KW-1185">Reference proteome</keyword>
<dbReference type="EMBL" id="FOBF01000029">
    <property type="protein sequence ID" value="SEN55961.1"/>
    <property type="molecule type" value="Genomic_DNA"/>
</dbReference>
<dbReference type="Proteomes" id="UP000198953">
    <property type="component" value="Unassembled WGS sequence"/>
</dbReference>
<gene>
    <name evidence="2" type="ORF">SAMN05660976_07820</name>
</gene>
<feature type="signal peptide" evidence="1">
    <location>
        <begin position="1"/>
        <end position="28"/>
    </location>
</feature>
<evidence type="ECO:0000313" key="3">
    <source>
        <dbReference type="Proteomes" id="UP000198953"/>
    </source>
</evidence>
<dbReference type="AlphaFoldDB" id="A0A1H8HID0"/>
<proteinExistence type="predicted"/>
<keyword evidence="1" id="KW-0732">Signal</keyword>
<feature type="chain" id="PRO_5011451719" evidence="1">
    <location>
        <begin position="29"/>
        <end position="162"/>
    </location>
</feature>
<organism evidence="2 3">
    <name type="scientific">Nonomuraea pusilla</name>
    <dbReference type="NCBI Taxonomy" id="46177"/>
    <lineage>
        <taxon>Bacteria</taxon>
        <taxon>Bacillati</taxon>
        <taxon>Actinomycetota</taxon>
        <taxon>Actinomycetes</taxon>
        <taxon>Streptosporangiales</taxon>
        <taxon>Streptosporangiaceae</taxon>
        <taxon>Nonomuraea</taxon>
    </lineage>
</organism>
<dbReference type="OrthoDB" id="1099523at2"/>
<dbReference type="RefSeq" id="WP_091105458.1">
    <property type="nucleotide sequence ID" value="NZ_FOBF01000029.1"/>
</dbReference>
<name>A0A1H8HID0_9ACTN</name>
<dbReference type="STRING" id="46177.SAMN05660976_07820"/>
<protein>
    <submittedName>
        <fullName evidence="2">Uncharacterized protein</fullName>
    </submittedName>
</protein>
<evidence type="ECO:0000256" key="1">
    <source>
        <dbReference type="SAM" id="SignalP"/>
    </source>
</evidence>
<dbReference type="PROSITE" id="PS51257">
    <property type="entry name" value="PROKAR_LIPOPROTEIN"/>
    <property type="match status" value="1"/>
</dbReference>
<evidence type="ECO:0000313" key="2">
    <source>
        <dbReference type="EMBL" id="SEN55961.1"/>
    </source>
</evidence>